<evidence type="ECO:0000313" key="1">
    <source>
        <dbReference type="EMBL" id="CAK6974638.1"/>
    </source>
</evidence>
<comment type="caution">
    <text evidence="1">The sequence shown here is derived from an EMBL/GenBank/DDBJ whole genome shotgun (WGS) entry which is preliminary data.</text>
</comment>
<dbReference type="Proteomes" id="UP001314229">
    <property type="component" value="Unassembled WGS sequence"/>
</dbReference>
<dbReference type="EMBL" id="CAWUFR010000267">
    <property type="protein sequence ID" value="CAK6974638.1"/>
    <property type="molecule type" value="Genomic_DNA"/>
</dbReference>
<protein>
    <submittedName>
        <fullName evidence="1">Uncharacterized protein</fullName>
    </submittedName>
</protein>
<keyword evidence="2" id="KW-1185">Reference proteome</keyword>
<name>A0AAV1PT81_SCOSC</name>
<sequence>MKQPQQSVNLICVTVRGVLDDVHALTGRGRGFIAVEKYYQHCPPPLVCGGKEEYFCVTHCYRVVSITADHQSEWVTGVRSKYSGRNSSSVFRELRDKNESEKTRR</sequence>
<reference evidence="1 2" key="1">
    <citation type="submission" date="2024-01" db="EMBL/GenBank/DDBJ databases">
        <authorList>
            <person name="Alioto T."/>
            <person name="Alioto T."/>
            <person name="Gomez Garrido J."/>
        </authorList>
    </citation>
    <scope>NUCLEOTIDE SEQUENCE [LARGE SCALE GENOMIC DNA]</scope>
</reference>
<organism evidence="1 2">
    <name type="scientific">Scomber scombrus</name>
    <name type="common">Atlantic mackerel</name>
    <name type="synonym">Scomber vernalis</name>
    <dbReference type="NCBI Taxonomy" id="13677"/>
    <lineage>
        <taxon>Eukaryota</taxon>
        <taxon>Metazoa</taxon>
        <taxon>Chordata</taxon>
        <taxon>Craniata</taxon>
        <taxon>Vertebrata</taxon>
        <taxon>Euteleostomi</taxon>
        <taxon>Actinopterygii</taxon>
        <taxon>Neopterygii</taxon>
        <taxon>Teleostei</taxon>
        <taxon>Neoteleostei</taxon>
        <taxon>Acanthomorphata</taxon>
        <taxon>Pelagiaria</taxon>
        <taxon>Scombriformes</taxon>
        <taxon>Scombridae</taxon>
        <taxon>Scomber</taxon>
    </lineage>
</organism>
<evidence type="ECO:0000313" key="2">
    <source>
        <dbReference type="Proteomes" id="UP001314229"/>
    </source>
</evidence>
<accession>A0AAV1PT81</accession>
<dbReference type="AlphaFoldDB" id="A0AAV1PT81"/>
<gene>
    <name evidence="1" type="ORF">FSCOSCO3_A036191</name>
</gene>
<feature type="non-terminal residue" evidence="1">
    <location>
        <position position="105"/>
    </location>
</feature>
<proteinExistence type="predicted"/>